<evidence type="ECO:0000313" key="2">
    <source>
        <dbReference type="EMBL" id="PSB01732.1"/>
    </source>
</evidence>
<dbReference type="OrthoDB" id="424991at2"/>
<protein>
    <submittedName>
        <fullName evidence="2">Transcriptional regulator</fullName>
    </submittedName>
</protein>
<dbReference type="SUPFAM" id="SSF47413">
    <property type="entry name" value="lambda repressor-like DNA-binding domains"/>
    <property type="match status" value="1"/>
</dbReference>
<sequence>MTAVVSTHLLNPLNVRQQLSLSQERLAQLLGVSVKTVSRWEREARQPTDSNPLERLAKLKEVAELGRMVYTENGLKEFLKTPLPVFGGRSALDLLQLGDYQPVLGALAADFEGSSA</sequence>
<evidence type="ECO:0000313" key="3">
    <source>
        <dbReference type="Proteomes" id="UP000238762"/>
    </source>
</evidence>
<reference evidence="2 3" key="1">
    <citation type="submission" date="2018-02" db="EMBL/GenBank/DDBJ databases">
        <authorList>
            <person name="Cohen D.B."/>
            <person name="Kent A.D."/>
        </authorList>
    </citation>
    <scope>NUCLEOTIDE SEQUENCE [LARGE SCALE GENOMIC DNA]</scope>
    <source>
        <strain evidence="2 3">CCAP 1448/3</strain>
    </source>
</reference>
<dbReference type="InterPro" id="IPR001387">
    <property type="entry name" value="Cro/C1-type_HTH"/>
</dbReference>
<proteinExistence type="predicted"/>
<reference evidence="2 3" key="2">
    <citation type="submission" date="2018-03" db="EMBL/GenBank/DDBJ databases">
        <title>The ancient ancestry and fast evolution of plastids.</title>
        <authorList>
            <person name="Moore K.R."/>
            <person name="Magnabosco C."/>
            <person name="Momper L."/>
            <person name="Gold D.A."/>
            <person name="Bosak T."/>
            <person name="Fournier G.P."/>
        </authorList>
    </citation>
    <scope>NUCLEOTIDE SEQUENCE [LARGE SCALE GENOMIC DNA]</scope>
    <source>
        <strain evidence="2 3">CCAP 1448/3</strain>
    </source>
</reference>
<dbReference type="GO" id="GO:0003677">
    <property type="term" value="F:DNA binding"/>
    <property type="evidence" value="ECO:0007669"/>
    <property type="project" value="InterPro"/>
</dbReference>
<dbReference type="InterPro" id="IPR010982">
    <property type="entry name" value="Lambda_DNA-bd_dom_sf"/>
</dbReference>
<evidence type="ECO:0000259" key="1">
    <source>
        <dbReference type="PROSITE" id="PS50943"/>
    </source>
</evidence>
<dbReference type="AlphaFoldDB" id="A0A2T1C0G4"/>
<organism evidence="2 3">
    <name type="scientific">Merismopedia glauca CCAP 1448/3</name>
    <dbReference type="NCBI Taxonomy" id="1296344"/>
    <lineage>
        <taxon>Bacteria</taxon>
        <taxon>Bacillati</taxon>
        <taxon>Cyanobacteriota</taxon>
        <taxon>Cyanophyceae</taxon>
        <taxon>Synechococcales</taxon>
        <taxon>Merismopediaceae</taxon>
        <taxon>Merismopedia</taxon>
    </lineage>
</organism>
<dbReference type="EMBL" id="PVWJ01000091">
    <property type="protein sequence ID" value="PSB01732.1"/>
    <property type="molecule type" value="Genomic_DNA"/>
</dbReference>
<dbReference type="Pfam" id="PF01381">
    <property type="entry name" value="HTH_3"/>
    <property type="match status" value="1"/>
</dbReference>
<feature type="domain" description="HTH cro/C1-type" evidence="1">
    <location>
        <begin position="16"/>
        <end position="65"/>
    </location>
</feature>
<dbReference type="Proteomes" id="UP000238762">
    <property type="component" value="Unassembled WGS sequence"/>
</dbReference>
<dbReference type="RefSeq" id="WP_106289803.1">
    <property type="nucleotide sequence ID" value="NZ_CAWNTC010000119.1"/>
</dbReference>
<dbReference type="CDD" id="cd00093">
    <property type="entry name" value="HTH_XRE"/>
    <property type="match status" value="1"/>
</dbReference>
<dbReference type="PROSITE" id="PS50943">
    <property type="entry name" value="HTH_CROC1"/>
    <property type="match status" value="1"/>
</dbReference>
<dbReference type="Gene3D" id="1.10.260.40">
    <property type="entry name" value="lambda repressor-like DNA-binding domains"/>
    <property type="match status" value="1"/>
</dbReference>
<accession>A0A2T1C0G4</accession>
<gene>
    <name evidence="2" type="ORF">C7B64_16755</name>
</gene>
<keyword evidence="3" id="KW-1185">Reference proteome</keyword>
<name>A0A2T1C0G4_9CYAN</name>
<comment type="caution">
    <text evidence="2">The sequence shown here is derived from an EMBL/GenBank/DDBJ whole genome shotgun (WGS) entry which is preliminary data.</text>
</comment>